<gene>
    <name evidence="3" type="primary">sdpI</name>
    <name evidence="3" type="ORF">CAFE_20420</name>
</gene>
<feature type="transmembrane region" description="Helical" evidence="1">
    <location>
        <begin position="49"/>
        <end position="71"/>
    </location>
</feature>
<proteinExistence type="predicted"/>
<reference evidence="3 4" key="1">
    <citation type="submission" date="2019-09" db="EMBL/GenBank/DDBJ databases">
        <title>Genome sequence of Clostridium sp. EA1.</title>
        <authorList>
            <person name="Poehlein A."/>
            <person name="Bengelsdorf F.R."/>
            <person name="Daniel R."/>
        </authorList>
    </citation>
    <scope>NUCLEOTIDE SEQUENCE [LARGE SCALE GENOMIC DNA]</scope>
    <source>
        <strain evidence="3 4">EA1</strain>
    </source>
</reference>
<sequence length="190" mass="21229">MKKLKKSDLFYWFFAVLPFLISAAFYPYLPDQIADHWNSAGAADGYSSKAFGLFALPAIILAAAVLVKIMLKIDPRSQNIDRSPQMRGISLWFIVILANAMDIFVILSALDVRFNMNMIVTALVGIGIAVIGNYLPKCKFNYTMGIRVPWTLASESNWEKTHRMAGPIWVAGGVLIAPMIYSYAIFRRGN</sequence>
<dbReference type="InterPro" id="IPR025962">
    <property type="entry name" value="SdpI/YhfL"/>
</dbReference>
<dbReference type="Proteomes" id="UP000469440">
    <property type="component" value="Unassembled WGS sequence"/>
</dbReference>
<keyword evidence="4" id="KW-1185">Reference proteome</keyword>
<evidence type="ECO:0000313" key="4">
    <source>
        <dbReference type="Proteomes" id="UP000469440"/>
    </source>
</evidence>
<organism evidence="3 4">
    <name type="scientific">Caproicibacter fermentans</name>
    <dbReference type="NCBI Taxonomy" id="2576756"/>
    <lineage>
        <taxon>Bacteria</taxon>
        <taxon>Bacillati</taxon>
        <taxon>Bacillota</taxon>
        <taxon>Clostridia</taxon>
        <taxon>Eubacteriales</taxon>
        <taxon>Acutalibacteraceae</taxon>
        <taxon>Caproicibacter</taxon>
    </lineage>
</organism>
<keyword evidence="1" id="KW-0472">Membrane</keyword>
<dbReference type="InterPro" id="IPR012867">
    <property type="entry name" value="DUF1648"/>
</dbReference>
<dbReference type="OrthoDB" id="9808690at2"/>
<feature type="transmembrane region" description="Helical" evidence="1">
    <location>
        <begin position="91"/>
        <end position="110"/>
    </location>
</feature>
<dbReference type="InterPro" id="IPR026272">
    <property type="entry name" value="SdpI"/>
</dbReference>
<dbReference type="Pfam" id="PF07853">
    <property type="entry name" value="DUF1648"/>
    <property type="match status" value="1"/>
</dbReference>
<comment type="caution">
    <text evidence="3">The sequence shown here is derived from an EMBL/GenBank/DDBJ whole genome shotgun (WGS) entry which is preliminary data.</text>
</comment>
<accession>A0A6N8I0Q6</accession>
<dbReference type="GO" id="GO:0009636">
    <property type="term" value="P:response to toxic substance"/>
    <property type="evidence" value="ECO:0007669"/>
    <property type="project" value="TreeGrafter"/>
</dbReference>
<dbReference type="PANTHER" id="PTHR37810:SF5">
    <property type="entry name" value="IMMUNITY PROTEIN SDPI"/>
    <property type="match status" value="1"/>
</dbReference>
<dbReference type="Pfam" id="PF13630">
    <property type="entry name" value="SdpI"/>
    <property type="match status" value="1"/>
</dbReference>
<dbReference type="AlphaFoldDB" id="A0A6N8I0Q6"/>
<protein>
    <submittedName>
        <fullName evidence="3">Immunity protein SdpI</fullName>
    </submittedName>
</protein>
<keyword evidence="1" id="KW-1133">Transmembrane helix</keyword>
<dbReference type="PIRSF" id="PIRSF038959">
    <property type="entry name" value="SdpI"/>
    <property type="match status" value="1"/>
</dbReference>
<dbReference type="PANTHER" id="PTHR37810">
    <property type="entry name" value="IMMUNITY PROTEIN SDPI"/>
    <property type="match status" value="1"/>
</dbReference>
<evidence type="ECO:0000256" key="1">
    <source>
        <dbReference type="SAM" id="Phobius"/>
    </source>
</evidence>
<feature type="transmembrane region" description="Helical" evidence="1">
    <location>
        <begin position="9"/>
        <end position="29"/>
    </location>
</feature>
<evidence type="ECO:0000313" key="3">
    <source>
        <dbReference type="EMBL" id="MVB11330.1"/>
    </source>
</evidence>
<name>A0A6N8I0Q6_9FIRM</name>
<feature type="transmembrane region" description="Helical" evidence="1">
    <location>
        <begin position="116"/>
        <end position="135"/>
    </location>
</feature>
<feature type="transmembrane region" description="Helical" evidence="1">
    <location>
        <begin position="168"/>
        <end position="186"/>
    </location>
</feature>
<feature type="domain" description="DUF1648" evidence="2">
    <location>
        <begin position="14"/>
        <end position="61"/>
    </location>
</feature>
<keyword evidence="1" id="KW-0812">Transmembrane</keyword>
<evidence type="ECO:0000259" key="2">
    <source>
        <dbReference type="Pfam" id="PF07853"/>
    </source>
</evidence>
<dbReference type="EMBL" id="VWXL01000053">
    <property type="protein sequence ID" value="MVB11330.1"/>
    <property type="molecule type" value="Genomic_DNA"/>
</dbReference>
<dbReference type="RefSeq" id="WP_156990580.1">
    <property type="nucleotide sequence ID" value="NZ_VWXL01000053.1"/>
</dbReference>